<name>A0ABP3X2X8_9ALTE</name>
<dbReference type="PANTHER" id="PTHR43031">
    <property type="entry name" value="FAD-DEPENDENT OXIDOREDUCTASE"/>
    <property type="match status" value="1"/>
</dbReference>
<dbReference type="InterPro" id="IPR036873">
    <property type="entry name" value="Rhodanese-like_dom_sf"/>
</dbReference>
<dbReference type="SUPFAM" id="SSF52821">
    <property type="entry name" value="Rhodanese/Cell cycle control phosphatase"/>
    <property type="match status" value="1"/>
</dbReference>
<dbReference type="Pfam" id="PF00581">
    <property type="entry name" value="Rhodanese"/>
    <property type="match status" value="1"/>
</dbReference>
<dbReference type="PROSITE" id="PS50206">
    <property type="entry name" value="RHODANESE_3"/>
    <property type="match status" value="1"/>
</dbReference>
<dbReference type="PANTHER" id="PTHR43031:SF18">
    <property type="entry name" value="RHODANESE-RELATED SULFURTRANSFERASES"/>
    <property type="match status" value="1"/>
</dbReference>
<proteinExistence type="predicted"/>
<keyword evidence="4" id="KW-1185">Reference proteome</keyword>
<comment type="caution">
    <text evidence="3">The sequence shown here is derived from an EMBL/GenBank/DDBJ whole genome shotgun (WGS) entry which is preliminary data.</text>
</comment>
<evidence type="ECO:0000313" key="3">
    <source>
        <dbReference type="EMBL" id="GAA0858750.1"/>
    </source>
</evidence>
<keyword evidence="1" id="KW-1133">Transmembrane helix</keyword>
<dbReference type="SMART" id="SM00450">
    <property type="entry name" value="RHOD"/>
    <property type="match status" value="1"/>
</dbReference>
<dbReference type="EMBL" id="BAAAFD010000009">
    <property type="protein sequence ID" value="GAA0858750.1"/>
    <property type="molecule type" value="Genomic_DNA"/>
</dbReference>
<evidence type="ECO:0000256" key="1">
    <source>
        <dbReference type="SAM" id="Phobius"/>
    </source>
</evidence>
<sequence>MDQIIEFASNNGVLAGIWVALVIAILYTFIASSLSAVKEVGTHEATLLMNKEDAYVLDIRPAAEFKKGHILGAKQLKPEQITKAEFTSLEKHKDKPIIVVCAMGMSAKKTASALLKDGFANVSVLKGGMSSWQSANLPVAK</sequence>
<feature type="transmembrane region" description="Helical" evidence="1">
    <location>
        <begin position="12"/>
        <end position="30"/>
    </location>
</feature>
<protein>
    <submittedName>
        <fullName evidence="3">Rhodanese-like domain-containing protein</fullName>
    </submittedName>
</protein>
<dbReference type="RefSeq" id="WP_343861324.1">
    <property type="nucleotide sequence ID" value="NZ_BAAAFD010000009.1"/>
</dbReference>
<evidence type="ECO:0000313" key="4">
    <source>
        <dbReference type="Proteomes" id="UP001500359"/>
    </source>
</evidence>
<evidence type="ECO:0000259" key="2">
    <source>
        <dbReference type="PROSITE" id="PS50206"/>
    </source>
</evidence>
<organism evidence="3 4">
    <name type="scientific">Aliiglaciecola litoralis</name>
    <dbReference type="NCBI Taxonomy" id="582857"/>
    <lineage>
        <taxon>Bacteria</taxon>
        <taxon>Pseudomonadati</taxon>
        <taxon>Pseudomonadota</taxon>
        <taxon>Gammaproteobacteria</taxon>
        <taxon>Alteromonadales</taxon>
        <taxon>Alteromonadaceae</taxon>
        <taxon>Aliiglaciecola</taxon>
    </lineage>
</organism>
<keyword evidence="1" id="KW-0812">Transmembrane</keyword>
<dbReference type="CDD" id="cd00158">
    <property type="entry name" value="RHOD"/>
    <property type="match status" value="1"/>
</dbReference>
<gene>
    <name evidence="3" type="ORF">GCM10009114_29570</name>
</gene>
<dbReference type="Gene3D" id="3.40.250.10">
    <property type="entry name" value="Rhodanese-like domain"/>
    <property type="match status" value="1"/>
</dbReference>
<dbReference type="InterPro" id="IPR050229">
    <property type="entry name" value="GlpE_sulfurtransferase"/>
</dbReference>
<feature type="domain" description="Rhodanese" evidence="2">
    <location>
        <begin position="50"/>
        <end position="141"/>
    </location>
</feature>
<accession>A0ABP3X2X8</accession>
<dbReference type="InterPro" id="IPR001763">
    <property type="entry name" value="Rhodanese-like_dom"/>
</dbReference>
<keyword evidence="1" id="KW-0472">Membrane</keyword>
<reference evidence="4" key="1">
    <citation type="journal article" date="2019" name="Int. J. Syst. Evol. Microbiol.">
        <title>The Global Catalogue of Microorganisms (GCM) 10K type strain sequencing project: providing services to taxonomists for standard genome sequencing and annotation.</title>
        <authorList>
            <consortium name="The Broad Institute Genomics Platform"/>
            <consortium name="The Broad Institute Genome Sequencing Center for Infectious Disease"/>
            <person name="Wu L."/>
            <person name="Ma J."/>
        </authorList>
    </citation>
    <scope>NUCLEOTIDE SEQUENCE [LARGE SCALE GENOMIC DNA]</scope>
    <source>
        <strain evidence="4">JCM 15896</strain>
    </source>
</reference>
<dbReference type="Proteomes" id="UP001500359">
    <property type="component" value="Unassembled WGS sequence"/>
</dbReference>